<reference evidence="2 3" key="1">
    <citation type="journal article" date="2012" name="PLoS Pathog.">
        <title>Diverse lifestyles and strategies of plant pathogenesis encoded in the genomes of eighteen Dothideomycetes fungi.</title>
        <authorList>
            <person name="Ohm R.A."/>
            <person name="Feau N."/>
            <person name="Henrissat B."/>
            <person name="Schoch C.L."/>
            <person name="Horwitz B.A."/>
            <person name="Barry K.W."/>
            <person name="Condon B.J."/>
            <person name="Copeland A.C."/>
            <person name="Dhillon B."/>
            <person name="Glaser F."/>
            <person name="Hesse C.N."/>
            <person name="Kosti I."/>
            <person name="LaButti K."/>
            <person name="Lindquist E.A."/>
            <person name="Lucas S."/>
            <person name="Salamov A.A."/>
            <person name="Bradshaw R.E."/>
            <person name="Ciuffetti L."/>
            <person name="Hamelin R.C."/>
            <person name="Kema G.H.J."/>
            <person name="Lawrence C."/>
            <person name="Scott J.A."/>
            <person name="Spatafora J.W."/>
            <person name="Turgeon B.G."/>
            <person name="de Wit P.J.G.M."/>
            <person name="Zhong S."/>
            <person name="Goodwin S.B."/>
            <person name="Grigoriev I.V."/>
        </authorList>
    </citation>
    <scope>NUCLEOTIDE SEQUENCE [LARGE SCALE GENOMIC DNA]</scope>
    <source>
        <strain evidence="3">C5 / ATCC 48332 / race O</strain>
    </source>
</reference>
<dbReference type="Proteomes" id="UP000016936">
    <property type="component" value="Unassembled WGS sequence"/>
</dbReference>
<dbReference type="HOGENOM" id="CLU_2359554_0_0_1"/>
<evidence type="ECO:0000313" key="2">
    <source>
        <dbReference type="EMBL" id="EMD85889.1"/>
    </source>
</evidence>
<dbReference type="EMBL" id="KB445586">
    <property type="protein sequence ID" value="EMD85889.1"/>
    <property type="molecule type" value="Genomic_DNA"/>
</dbReference>
<protein>
    <submittedName>
        <fullName evidence="2">Uncharacterized protein</fullName>
    </submittedName>
</protein>
<name>M2THB7_COCH5</name>
<feature type="region of interest" description="Disordered" evidence="1">
    <location>
        <begin position="1"/>
        <end position="34"/>
    </location>
</feature>
<dbReference type="AlphaFoldDB" id="M2THB7"/>
<sequence length="96" mass="10078">MRRVTRVLEGSGGLASPDVYDSDDAAGAPDDLTQWRTPNTTRILDNQLYTLQKRLAERLGVFGSSGRVCVTSGSRNTCPGVPGTAISLSEGGLGPI</sequence>
<evidence type="ECO:0000256" key="1">
    <source>
        <dbReference type="SAM" id="MobiDB-lite"/>
    </source>
</evidence>
<reference evidence="3" key="2">
    <citation type="journal article" date="2013" name="PLoS Genet.">
        <title>Comparative genome structure, secondary metabolite, and effector coding capacity across Cochliobolus pathogens.</title>
        <authorList>
            <person name="Condon B.J."/>
            <person name="Leng Y."/>
            <person name="Wu D."/>
            <person name="Bushley K.E."/>
            <person name="Ohm R.A."/>
            <person name="Otillar R."/>
            <person name="Martin J."/>
            <person name="Schackwitz W."/>
            <person name="Grimwood J."/>
            <person name="MohdZainudin N."/>
            <person name="Xue C."/>
            <person name="Wang R."/>
            <person name="Manning V.A."/>
            <person name="Dhillon B."/>
            <person name="Tu Z.J."/>
            <person name="Steffenson B.J."/>
            <person name="Salamov A."/>
            <person name="Sun H."/>
            <person name="Lowry S."/>
            <person name="LaButti K."/>
            <person name="Han J."/>
            <person name="Copeland A."/>
            <person name="Lindquist E."/>
            <person name="Barry K."/>
            <person name="Schmutz J."/>
            <person name="Baker S.E."/>
            <person name="Ciuffetti L.M."/>
            <person name="Grigoriev I.V."/>
            <person name="Zhong S."/>
            <person name="Turgeon B.G."/>
        </authorList>
    </citation>
    <scope>NUCLEOTIDE SEQUENCE [LARGE SCALE GENOMIC DNA]</scope>
    <source>
        <strain evidence="3">C5 / ATCC 48332 / race O</strain>
    </source>
</reference>
<organism evidence="2 3">
    <name type="scientific">Cochliobolus heterostrophus (strain C5 / ATCC 48332 / race O)</name>
    <name type="common">Southern corn leaf blight fungus</name>
    <name type="synonym">Bipolaris maydis</name>
    <dbReference type="NCBI Taxonomy" id="701091"/>
    <lineage>
        <taxon>Eukaryota</taxon>
        <taxon>Fungi</taxon>
        <taxon>Dikarya</taxon>
        <taxon>Ascomycota</taxon>
        <taxon>Pezizomycotina</taxon>
        <taxon>Dothideomycetes</taxon>
        <taxon>Pleosporomycetidae</taxon>
        <taxon>Pleosporales</taxon>
        <taxon>Pleosporineae</taxon>
        <taxon>Pleosporaceae</taxon>
        <taxon>Bipolaris</taxon>
    </lineage>
</organism>
<proteinExistence type="predicted"/>
<accession>M2THB7</accession>
<gene>
    <name evidence="2" type="ORF">COCHEDRAFT_1198429</name>
</gene>
<keyword evidence="3" id="KW-1185">Reference proteome</keyword>
<evidence type="ECO:0000313" key="3">
    <source>
        <dbReference type="Proteomes" id="UP000016936"/>
    </source>
</evidence>